<dbReference type="GO" id="GO:0016491">
    <property type="term" value="F:oxidoreductase activity"/>
    <property type="evidence" value="ECO:0007669"/>
    <property type="project" value="InterPro"/>
</dbReference>
<evidence type="ECO:0000256" key="4">
    <source>
        <dbReference type="ARBA" id="ARBA00022741"/>
    </source>
</evidence>
<dbReference type="Pfam" id="PF05222">
    <property type="entry name" value="AlaDh_PNT_N"/>
    <property type="match status" value="1"/>
</dbReference>
<comment type="similarity">
    <text evidence="2">Belongs to the AlaDH/PNT family.</text>
</comment>
<evidence type="ECO:0000256" key="3">
    <source>
        <dbReference type="ARBA" id="ARBA00012943"/>
    </source>
</evidence>
<dbReference type="InterPro" id="IPR007886">
    <property type="entry name" value="AlaDH/PNT_N"/>
</dbReference>
<dbReference type="GO" id="GO:0050661">
    <property type="term" value="F:NADP binding"/>
    <property type="evidence" value="ECO:0007669"/>
    <property type="project" value="TreeGrafter"/>
</dbReference>
<evidence type="ECO:0000256" key="8">
    <source>
        <dbReference type="ARBA" id="ARBA00048202"/>
    </source>
</evidence>
<proteinExistence type="inferred from homology"/>
<dbReference type="InterPro" id="IPR036291">
    <property type="entry name" value="NAD(P)-bd_dom_sf"/>
</dbReference>
<dbReference type="PROSITE" id="PS00837">
    <property type="entry name" value="ALADH_PNT_2"/>
    <property type="match status" value="1"/>
</dbReference>
<dbReference type="EC" id="7.1.1.1" evidence="3"/>
<name>A0A5C1QK16_9SPIO</name>
<gene>
    <name evidence="11" type="ORF">EXM22_10925</name>
</gene>
<evidence type="ECO:0000313" key="11">
    <source>
        <dbReference type="EMBL" id="QEN08473.1"/>
    </source>
</evidence>
<protein>
    <recommendedName>
        <fullName evidence="3">proton-translocating NAD(P)(+) transhydrogenase</fullName>
        <ecNumber evidence="3">7.1.1.1</ecNumber>
    </recommendedName>
</protein>
<keyword evidence="4" id="KW-0547">Nucleotide-binding</keyword>
<evidence type="ECO:0000259" key="9">
    <source>
        <dbReference type="SMART" id="SM01002"/>
    </source>
</evidence>
<dbReference type="OrthoDB" id="9804592at2"/>
<dbReference type="KEGG" id="ock:EXM22_10925"/>
<feature type="domain" description="Alanine dehydrogenase/pyridine nucleotide transhydrogenase NAD(H)-binding" evidence="9">
    <location>
        <begin position="149"/>
        <end position="313"/>
    </location>
</feature>
<dbReference type="InterPro" id="IPR007698">
    <property type="entry name" value="AlaDH/PNT_NAD(H)-bd"/>
</dbReference>
<dbReference type="AlphaFoldDB" id="A0A5C1QK16"/>
<dbReference type="InterPro" id="IPR008143">
    <property type="entry name" value="Ala_DH/PNT_CS2"/>
</dbReference>
<accession>A0A5C1QK16</accession>
<dbReference type="Proteomes" id="UP000324209">
    <property type="component" value="Chromosome"/>
</dbReference>
<evidence type="ECO:0000256" key="1">
    <source>
        <dbReference type="ARBA" id="ARBA00003943"/>
    </source>
</evidence>
<keyword evidence="6" id="KW-1278">Translocase</keyword>
<comment type="catalytic activity">
    <reaction evidence="8">
        <text>NAD(+) + NADPH + H(+)(in) = NADH + NADP(+) + H(+)(out)</text>
        <dbReference type="Rhea" id="RHEA:47992"/>
        <dbReference type="ChEBI" id="CHEBI:15378"/>
        <dbReference type="ChEBI" id="CHEBI:57540"/>
        <dbReference type="ChEBI" id="CHEBI:57783"/>
        <dbReference type="ChEBI" id="CHEBI:57945"/>
        <dbReference type="ChEBI" id="CHEBI:58349"/>
        <dbReference type="EC" id="7.1.1.1"/>
    </reaction>
</comment>
<evidence type="ECO:0000256" key="7">
    <source>
        <dbReference type="ARBA" id="ARBA00023027"/>
    </source>
</evidence>
<dbReference type="GO" id="GO:0006740">
    <property type="term" value="P:NADPH regeneration"/>
    <property type="evidence" value="ECO:0007669"/>
    <property type="project" value="TreeGrafter"/>
</dbReference>
<dbReference type="SMART" id="SM01003">
    <property type="entry name" value="AlaDh_PNT_N"/>
    <property type="match status" value="1"/>
</dbReference>
<evidence type="ECO:0000256" key="2">
    <source>
        <dbReference type="ARBA" id="ARBA00005689"/>
    </source>
</evidence>
<dbReference type="Pfam" id="PF01262">
    <property type="entry name" value="AlaDh_PNT_C"/>
    <property type="match status" value="1"/>
</dbReference>
<keyword evidence="7" id="KW-0520">NAD</keyword>
<evidence type="ECO:0000256" key="6">
    <source>
        <dbReference type="ARBA" id="ARBA00022967"/>
    </source>
</evidence>
<feature type="domain" description="Alanine dehydrogenase/pyridine nucleotide transhydrogenase N-terminal" evidence="10">
    <location>
        <begin position="4"/>
        <end position="140"/>
    </location>
</feature>
<sequence length="377" mass="40154">MLIAVPVESAVGETRVALVPDSIRKILKWEGASVALQSGAGLKSGYSDDMYREAGCEILDSREDLLKKADILVMVGKPEASDITRLSSGAALICQLDPFNEKKLISSLSSAGMTAVSLEMIPRSTIAQKMDVLSSQASLAGYMAVIKAAEIQKKVFPMMMTPAGTVSPSKVFVIGAGVAGLQAIATAKRLGASVSAFDTRPVVEEQVHSLGARFIKIDLGDTGQTKDGYARELTEEQLQKQRELMTKVCSQSDVVITTAKLFGRKAPVIINKEMIQKMSPGSLLVDMAVDSGGNVEGALPDQLVTVDGVHILGYGKGEMAVPFHASQMYSGNVTAFLETFWSPEAKGPVLEGENEILTGCVITRGGAIVHERFKEES</sequence>
<dbReference type="GO" id="GO:0005886">
    <property type="term" value="C:plasma membrane"/>
    <property type="evidence" value="ECO:0007669"/>
    <property type="project" value="TreeGrafter"/>
</dbReference>
<dbReference type="SUPFAM" id="SSF52283">
    <property type="entry name" value="Formate/glycerate dehydrogenase catalytic domain-like"/>
    <property type="match status" value="1"/>
</dbReference>
<keyword evidence="5" id="KW-0521">NADP</keyword>
<dbReference type="CDD" id="cd05304">
    <property type="entry name" value="Rubrum_tdh"/>
    <property type="match status" value="1"/>
</dbReference>
<dbReference type="Gene3D" id="3.40.50.720">
    <property type="entry name" value="NAD(P)-binding Rossmann-like Domain"/>
    <property type="match status" value="2"/>
</dbReference>
<evidence type="ECO:0000259" key="10">
    <source>
        <dbReference type="SMART" id="SM01003"/>
    </source>
</evidence>
<organism evidence="11 12">
    <name type="scientific">Oceanispirochaeta crateris</name>
    <dbReference type="NCBI Taxonomy" id="2518645"/>
    <lineage>
        <taxon>Bacteria</taxon>
        <taxon>Pseudomonadati</taxon>
        <taxon>Spirochaetota</taxon>
        <taxon>Spirochaetia</taxon>
        <taxon>Spirochaetales</taxon>
        <taxon>Spirochaetaceae</taxon>
        <taxon>Oceanispirochaeta</taxon>
    </lineage>
</organism>
<dbReference type="PANTHER" id="PTHR10160:SF19">
    <property type="entry name" value="PROTON-TRANSLOCATING NAD(P)(+) TRANSHYDROGENASE"/>
    <property type="match status" value="1"/>
</dbReference>
<keyword evidence="12" id="KW-1185">Reference proteome</keyword>
<reference evidence="11 12" key="1">
    <citation type="submission" date="2019-02" db="EMBL/GenBank/DDBJ databases">
        <title>Complete Genome Sequence and Methylome Analysis of free living Spirochaetas.</title>
        <authorList>
            <person name="Fomenkov A."/>
            <person name="Dubinina G."/>
            <person name="Leshcheva N."/>
            <person name="Mikheeva N."/>
            <person name="Grabovich M."/>
            <person name="Vincze T."/>
            <person name="Roberts R.J."/>
        </authorList>
    </citation>
    <scope>NUCLEOTIDE SEQUENCE [LARGE SCALE GENOMIC DNA]</scope>
    <source>
        <strain evidence="11 12">K2</strain>
    </source>
</reference>
<comment type="function">
    <text evidence="1">The transhydrogenation between NADH and NADP is coupled to respiration and ATP hydrolysis and functions as a proton pump across the membrane.</text>
</comment>
<dbReference type="GO" id="GO:0008750">
    <property type="term" value="F:proton-translocating NAD(P)+ transhydrogenase activity"/>
    <property type="evidence" value="ECO:0007669"/>
    <property type="project" value="UniProtKB-EC"/>
</dbReference>
<dbReference type="EMBL" id="CP036150">
    <property type="protein sequence ID" value="QEN08473.1"/>
    <property type="molecule type" value="Genomic_DNA"/>
</dbReference>
<dbReference type="RefSeq" id="WP_149486554.1">
    <property type="nucleotide sequence ID" value="NZ_CP036150.1"/>
</dbReference>
<evidence type="ECO:0000313" key="12">
    <source>
        <dbReference type="Proteomes" id="UP000324209"/>
    </source>
</evidence>
<dbReference type="PANTHER" id="PTHR10160">
    <property type="entry name" value="NAD(P) TRANSHYDROGENASE"/>
    <property type="match status" value="1"/>
</dbReference>
<dbReference type="SMART" id="SM01002">
    <property type="entry name" value="AlaDh_PNT_C"/>
    <property type="match status" value="1"/>
</dbReference>
<evidence type="ECO:0000256" key="5">
    <source>
        <dbReference type="ARBA" id="ARBA00022857"/>
    </source>
</evidence>
<dbReference type="SUPFAM" id="SSF51735">
    <property type="entry name" value="NAD(P)-binding Rossmann-fold domains"/>
    <property type="match status" value="1"/>
</dbReference>